<dbReference type="GO" id="GO:0040029">
    <property type="term" value="P:epigenetic regulation of gene expression"/>
    <property type="evidence" value="ECO:0007669"/>
    <property type="project" value="InterPro"/>
</dbReference>
<dbReference type="OrthoDB" id="600557at2759"/>
<protein>
    <submittedName>
        <fullName evidence="6">Fibronectin type III domain-containing protein</fullName>
    </submittedName>
</protein>
<dbReference type="EMBL" id="BJWL01000249">
    <property type="protein sequence ID" value="GFS36400.1"/>
    <property type="molecule type" value="Genomic_DNA"/>
</dbReference>
<sequence>MEGRVYHMFMYHDTFHGLWTALNQMYAHARNESWMFELYRVISHASQPTLGLSVADYFGYLQTRWEELARYEPFSDFPSDGVVESKRLDHRHTYQFLMDGDEWRRCLLPVLSLPDPSHTVPDWIAVFAPLGTRPYCQHCRKSGHLIDRCFDLHPKLKKQFFWKCGSGRGGGRSVGRGQIQIAQLQSHLGLAPSSSSNPMAAIVTGTPTALHVPKHVWHMIVLTATYLINRTHSQVLQGKAPLHILHPASILFFILPHVFGCICFVQNCSPNRTKLDDKVIRCVFLGYSSMSKGYRCYNPVTHHLYDSLDVTFLETVPFLLFLWAMMQSYLRRRVLYLPARSLYLSLLHHHLVAPCPRSSPLTPHRSTIAVRALQIPCQHLLRNQVDSVMIPRFVHEALQNPLWVPAMKAEIDAFQHNRTWDLVALPDEECNVGCKWEFSVKYLVDGSVDRYKARLVAKGFTQISGKDFGATFTPIAKLNTIRLLVSLAASYSWPLHQLNVKNTFLNGEISETIYMDPPSGFRSQGDDTQTILALFIVNLRVKRGLMRYFDIKDLGPLRYFLGMLGCTLASTPMVSNLRISTESGQLLLDSSSYQRLVGRLIYLTNTRPDLTFVVSVVNQFMHSTRASHLDVVYHILCKKQVVVSCWSSAEAEYRAMAHGTSELLWLRSLLIELGFSVTDSSSLFCGNKSAIMLSFDLVLHERMKHIKVDIHFIREKVCSGVITPWFVPSSAQTANMFTKSIGPSLLQSSLVKPGLADVFASLFGGVLELGNFHNLVSYNRCWRKQLITAKDTRRVDILCYRVSLSRKLLTGTKYYQNLCEIVDEAVKKLEADVGPLTGLPVKKARGIVNRLSSGPEVQRLCAYAVESLESMLCKTACHLSSDYEIQESNLIASNVIRFGEVCTSSAMMILGSKDPPLGSGMGYTLWHRKAEDMDYPAEPTCTLFTPNTSFLLSSLSPATEYFVKVFCFNSIRNIRKCEAQFRTGAAAAVINSKNLAVERSESLATNSSSLSNPSSMEDETNNENEKREEITPPYSKNINTEKFASANVSNDVIDCAGMSRGTLGDYVPLLDEERATEKINSIPNSNELNIENKESPEDQETSTGTGSNTHVGKSTLPFVGNLEAELLITPYKLENFKDGQARNGRCKPSKKDLDCGSGREEELSGNNNMDFEYYVKVIRWLECVGHIETSFRQKFLTWYSLKATPPEVRVVKVFVDTLIDDPASLAGQLVDAFFGNNF</sequence>
<dbReference type="InterPro" id="IPR057670">
    <property type="entry name" value="SH3_retrovirus"/>
</dbReference>
<evidence type="ECO:0000259" key="3">
    <source>
        <dbReference type="Pfam" id="PF23376"/>
    </source>
</evidence>
<evidence type="ECO:0000259" key="2">
    <source>
        <dbReference type="Pfam" id="PF07727"/>
    </source>
</evidence>
<dbReference type="Proteomes" id="UP000585474">
    <property type="component" value="Unassembled WGS sequence"/>
</dbReference>
<feature type="domain" description="Reverse transcriptase Ty1/copia-type" evidence="2">
    <location>
        <begin position="417"/>
        <end position="528"/>
    </location>
</feature>
<feature type="region of interest" description="Disordered" evidence="1">
    <location>
        <begin position="1078"/>
        <end position="1114"/>
    </location>
</feature>
<feature type="compositionally biased region" description="Low complexity" evidence="1">
    <location>
        <begin position="1002"/>
        <end position="1015"/>
    </location>
</feature>
<feature type="domain" description="VIN3-like fibronectin type-III" evidence="3">
    <location>
        <begin position="896"/>
        <end position="983"/>
    </location>
</feature>
<dbReference type="InterPro" id="IPR058585">
    <property type="entry name" value="Fn3_VIN3"/>
</dbReference>
<dbReference type="Pfam" id="PF23376">
    <property type="entry name" value="Fn3_VIN3"/>
    <property type="match status" value="1"/>
</dbReference>
<dbReference type="InterPro" id="IPR044514">
    <property type="entry name" value="VIN3-like"/>
</dbReference>
<gene>
    <name evidence="6" type="ORF">Acr_00g0045750</name>
</gene>
<dbReference type="InterPro" id="IPR043502">
    <property type="entry name" value="DNA/RNA_pol_sf"/>
</dbReference>
<evidence type="ECO:0000313" key="7">
    <source>
        <dbReference type="Proteomes" id="UP000585474"/>
    </source>
</evidence>
<dbReference type="Pfam" id="PF25597">
    <property type="entry name" value="SH3_retrovirus"/>
    <property type="match status" value="1"/>
</dbReference>
<organism evidence="6 7">
    <name type="scientific">Actinidia rufa</name>
    <dbReference type="NCBI Taxonomy" id="165716"/>
    <lineage>
        <taxon>Eukaryota</taxon>
        <taxon>Viridiplantae</taxon>
        <taxon>Streptophyta</taxon>
        <taxon>Embryophyta</taxon>
        <taxon>Tracheophyta</taxon>
        <taxon>Spermatophyta</taxon>
        <taxon>Magnoliopsida</taxon>
        <taxon>eudicotyledons</taxon>
        <taxon>Gunneridae</taxon>
        <taxon>Pentapetalae</taxon>
        <taxon>asterids</taxon>
        <taxon>Ericales</taxon>
        <taxon>Actinidiaceae</taxon>
        <taxon>Actinidia</taxon>
    </lineage>
</organism>
<dbReference type="CDD" id="cd09272">
    <property type="entry name" value="RNase_HI_RT_Ty1"/>
    <property type="match status" value="1"/>
</dbReference>
<dbReference type="InterPro" id="IPR013103">
    <property type="entry name" value="RVT_2"/>
</dbReference>
<dbReference type="SUPFAM" id="SSF49265">
    <property type="entry name" value="Fibronectin type III"/>
    <property type="match status" value="1"/>
</dbReference>
<feature type="compositionally biased region" description="Polar residues" evidence="1">
    <location>
        <begin position="1101"/>
        <end position="1112"/>
    </location>
</feature>
<dbReference type="SUPFAM" id="SSF56672">
    <property type="entry name" value="DNA/RNA polymerases"/>
    <property type="match status" value="1"/>
</dbReference>
<dbReference type="AlphaFoldDB" id="A0A7J0DL37"/>
<dbReference type="PANTHER" id="PTHR46286:SF2">
    <property type="entry name" value="VIN3-LIKE PROTEIN 2"/>
    <property type="match status" value="1"/>
</dbReference>
<keyword evidence="7" id="KW-1185">Reference proteome</keyword>
<evidence type="ECO:0000313" key="6">
    <source>
        <dbReference type="EMBL" id="GFS36400.1"/>
    </source>
</evidence>
<dbReference type="Pfam" id="PF23380">
    <property type="entry name" value="VIN3_C"/>
    <property type="match status" value="1"/>
</dbReference>
<proteinExistence type="predicted"/>
<evidence type="ECO:0000259" key="4">
    <source>
        <dbReference type="Pfam" id="PF23380"/>
    </source>
</evidence>
<dbReference type="InterPro" id="IPR036116">
    <property type="entry name" value="FN3_sf"/>
</dbReference>
<feature type="domain" description="VIN3-like C-terminal" evidence="4">
    <location>
        <begin position="1170"/>
        <end position="1233"/>
    </location>
</feature>
<evidence type="ECO:0000256" key="1">
    <source>
        <dbReference type="SAM" id="MobiDB-lite"/>
    </source>
</evidence>
<feature type="compositionally biased region" description="Basic and acidic residues" evidence="1">
    <location>
        <begin position="1149"/>
        <end position="1162"/>
    </location>
</feature>
<name>A0A7J0DL37_9ERIC</name>
<dbReference type="PANTHER" id="PTHR46286">
    <property type="entry name" value="VIN3-LIKE PROTEIN 2-RELATED"/>
    <property type="match status" value="1"/>
</dbReference>
<feature type="region of interest" description="Disordered" evidence="1">
    <location>
        <begin position="1139"/>
        <end position="1162"/>
    </location>
</feature>
<evidence type="ECO:0000259" key="5">
    <source>
        <dbReference type="Pfam" id="PF25597"/>
    </source>
</evidence>
<dbReference type="GO" id="GO:0010048">
    <property type="term" value="P:vernalization response"/>
    <property type="evidence" value="ECO:0007669"/>
    <property type="project" value="InterPro"/>
</dbReference>
<comment type="caution">
    <text evidence="6">The sequence shown here is derived from an EMBL/GenBank/DDBJ whole genome shotgun (WGS) entry which is preliminary data.</text>
</comment>
<dbReference type="InterPro" id="IPR056990">
    <property type="entry name" value="VIN3-like_C"/>
</dbReference>
<dbReference type="Pfam" id="PF07727">
    <property type="entry name" value="RVT_2"/>
    <property type="match status" value="1"/>
</dbReference>
<feature type="compositionally biased region" description="Polar residues" evidence="1">
    <location>
        <begin position="1078"/>
        <end position="1089"/>
    </location>
</feature>
<reference evidence="7" key="1">
    <citation type="submission" date="2019-07" db="EMBL/GenBank/DDBJ databases">
        <title>De Novo Assembly of kiwifruit Actinidia rufa.</title>
        <authorList>
            <person name="Sugita-Konishi S."/>
            <person name="Sato K."/>
            <person name="Mori E."/>
            <person name="Abe Y."/>
            <person name="Kisaki G."/>
            <person name="Hamano K."/>
            <person name="Suezawa K."/>
            <person name="Otani M."/>
            <person name="Fukuda T."/>
            <person name="Manabe T."/>
            <person name="Gomi K."/>
            <person name="Tabuchi M."/>
            <person name="Akimitsu K."/>
            <person name="Kataoka I."/>
        </authorList>
    </citation>
    <scope>NUCLEOTIDE SEQUENCE [LARGE SCALE GENOMIC DNA]</scope>
    <source>
        <strain evidence="7">cv. Fuchu</strain>
    </source>
</reference>
<feature type="domain" description="Retroviral polymerase SH3-like" evidence="5">
    <location>
        <begin position="261"/>
        <end position="317"/>
    </location>
</feature>
<accession>A0A7J0DL37</accession>
<feature type="region of interest" description="Disordered" evidence="1">
    <location>
        <begin position="1001"/>
        <end position="1038"/>
    </location>
</feature>